<dbReference type="SUPFAM" id="SSF52540">
    <property type="entry name" value="P-loop containing nucleoside triphosphate hydrolases"/>
    <property type="match status" value="1"/>
</dbReference>
<dbReference type="GeneID" id="18915635"/>
<evidence type="ECO:0000313" key="4">
    <source>
        <dbReference type="EMBL" id="EKM58553.1"/>
    </source>
</evidence>
<dbReference type="Proteomes" id="UP000008370">
    <property type="component" value="Unassembled WGS sequence"/>
</dbReference>
<evidence type="ECO:0000259" key="3">
    <source>
        <dbReference type="Pfam" id="PF01926"/>
    </source>
</evidence>
<keyword evidence="5" id="KW-1185">Reference proteome</keyword>
<dbReference type="OrthoDB" id="8954335at2759"/>
<dbReference type="Pfam" id="PF01926">
    <property type="entry name" value="MMR_HSR1"/>
    <property type="match status" value="1"/>
</dbReference>
<dbReference type="GO" id="GO:0005525">
    <property type="term" value="F:GTP binding"/>
    <property type="evidence" value="ECO:0007669"/>
    <property type="project" value="InterPro"/>
</dbReference>
<proteinExistence type="predicted"/>
<dbReference type="RefSeq" id="XP_007393862.1">
    <property type="nucleotide sequence ID" value="XM_007393800.1"/>
</dbReference>
<organism evidence="4 5">
    <name type="scientific">Phanerochaete carnosa (strain HHB-10118-sp)</name>
    <name type="common">White-rot fungus</name>
    <name type="synonym">Peniophora carnosa</name>
    <dbReference type="NCBI Taxonomy" id="650164"/>
    <lineage>
        <taxon>Eukaryota</taxon>
        <taxon>Fungi</taxon>
        <taxon>Dikarya</taxon>
        <taxon>Basidiomycota</taxon>
        <taxon>Agaricomycotina</taxon>
        <taxon>Agaricomycetes</taxon>
        <taxon>Polyporales</taxon>
        <taxon>Phanerochaetaceae</taxon>
        <taxon>Phanerochaete</taxon>
    </lineage>
</organism>
<evidence type="ECO:0000256" key="1">
    <source>
        <dbReference type="SAM" id="Coils"/>
    </source>
</evidence>
<feature type="domain" description="G" evidence="3">
    <location>
        <begin position="1"/>
        <end position="61"/>
    </location>
</feature>
<dbReference type="InterPro" id="IPR006073">
    <property type="entry name" value="GTP-bd"/>
</dbReference>
<dbReference type="InParanoid" id="K5W3U2"/>
<keyword evidence="1" id="KW-0175">Coiled coil</keyword>
<dbReference type="Gene3D" id="3.40.50.300">
    <property type="entry name" value="P-loop containing nucleotide triphosphate hydrolases"/>
    <property type="match status" value="1"/>
</dbReference>
<feature type="coiled-coil region" evidence="1">
    <location>
        <begin position="206"/>
        <end position="269"/>
    </location>
</feature>
<evidence type="ECO:0000313" key="5">
    <source>
        <dbReference type="Proteomes" id="UP000008370"/>
    </source>
</evidence>
<name>K5W3U2_PHACS</name>
<dbReference type="AlphaFoldDB" id="K5W3U2"/>
<dbReference type="HOGENOM" id="CLU_018003_2_1_1"/>
<dbReference type="KEGG" id="pco:PHACADRAFT_252989"/>
<evidence type="ECO:0000256" key="2">
    <source>
        <dbReference type="SAM" id="MobiDB-lite"/>
    </source>
</evidence>
<dbReference type="EMBL" id="JH930470">
    <property type="protein sequence ID" value="EKM58553.1"/>
    <property type="molecule type" value="Genomic_DNA"/>
</dbReference>
<accession>K5W3U2</accession>
<feature type="region of interest" description="Disordered" evidence="2">
    <location>
        <begin position="288"/>
        <end position="320"/>
    </location>
</feature>
<reference evidence="4 5" key="1">
    <citation type="journal article" date="2012" name="BMC Genomics">
        <title>Comparative genomics of the white-rot fungi, Phanerochaete carnosa and P. chrysosporium, to elucidate the genetic basis of the distinct wood types they colonize.</title>
        <authorList>
            <person name="Suzuki H."/>
            <person name="MacDonald J."/>
            <person name="Syed K."/>
            <person name="Salamov A."/>
            <person name="Hori C."/>
            <person name="Aerts A."/>
            <person name="Henrissat B."/>
            <person name="Wiebenga A."/>
            <person name="vanKuyk P.A."/>
            <person name="Barry K."/>
            <person name="Lindquist E."/>
            <person name="LaButti K."/>
            <person name="Lapidus A."/>
            <person name="Lucas S."/>
            <person name="Coutinho P."/>
            <person name="Gong Y."/>
            <person name="Samejima M."/>
            <person name="Mahadevan R."/>
            <person name="Abou-Zaid M."/>
            <person name="de Vries R.P."/>
            <person name="Igarashi K."/>
            <person name="Yadav J.S."/>
            <person name="Grigoriev I.V."/>
            <person name="Master E.R."/>
        </authorList>
    </citation>
    <scope>NUCLEOTIDE SEQUENCE [LARGE SCALE GENOMIC DNA]</scope>
    <source>
        <strain evidence="4 5">HHB-10118-sp</strain>
    </source>
</reference>
<dbReference type="CDD" id="cd00882">
    <property type="entry name" value="Ras_like_GTPase"/>
    <property type="match status" value="1"/>
</dbReference>
<dbReference type="InterPro" id="IPR027417">
    <property type="entry name" value="P-loop_NTPase"/>
</dbReference>
<gene>
    <name evidence="4" type="ORF">PHACADRAFT_252989</name>
</gene>
<sequence>MGPTGVGKSTFINLVSNSDLRVSDSLVSCTDRIEISKPFELDGKEVTLVDTPGFDDTSKSESDILNVVCEFMASEYSQGRLLHGILYLYRISDNRVSGVAARNLRFYRELCGPAALANSIIVTNMWGLVDATMGSAREEELKTKPAFFRPALEHGARVLRHDGTAASAQSILRPLVNSKPCVLQIQRELVDQGRAVYETVAGETLLEDLARAQQKHAQEIEQLEGDLQDALSQKDEEGQRELEEERARIQAEQAKLEAEKQKLMQLQIVAATRKAAQVQAQATEHAHAHAAARGAQIENTVTVSPPPKAPADEEGNGAPYEAEGSVGCFGLSRLIRGSVHAKA</sequence>
<protein>
    <recommendedName>
        <fullName evidence="3">G domain-containing protein</fullName>
    </recommendedName>
</protein>